<dbReference type="InterPro" id="IPR035914">
    <property type="entry name" value="Sperma_CUB_dom_sf"/>
</dbReference>
<dbReference type="Proteomes" id="UP001566132">
    <property type="component" value="Unassembled WGS sequence"/>
</dbReference>
<sequence length="401" mass="45419">MIIYSVLTVLLVLKFQNVICGYIEKVTVSGCESCQLMLTCRRLDTTIAIFDVDFRARHPVYDSTLLEKMAIFPPDHPRDALNKRCSGLNHCSFVLSADSPGGEAWGLGNITVKYACVTRDKVHPYCNTDIQLSLNDSRGFLQNPGYPRFYAGQLVCTWKIRAPSEKKIFLKFLDVALFDSRERCNDILEVTDSGQIIFSTCAQAHPPSELISPTNSLEIRLKARQKISPRRGVLIYYKLIGCFPADAPTGAILVAHNDSMATYRCSERLVFPDTQATFKTIECIGDTWNVSVPLLGCEKPESLFETRIKLQEILKFNEPMASDLVAPILLIIILFALNGIVLFYIHRARKNEFRKGWRVDSSRTLNYGSLLENEHILRGMLSKSRMKNWVPSLKISNERRP</sequence>
<evidence type="ECO:0000256" key="2">
    <source>
        <dbReference type="PROSITE-ProRule" id="PRU00059"/>
    </source>
</evidence>
<evidence type="ECO:0000313" key="6">
    <source>
        <dbReference type="EMBL" id="KAL1500890.1"/>
    </source>
</evidence>
<dbReference type="SMART" id="SM00042">
    <property type="entry name" value="CUB"/>
    <property type="match status" value="1"/>
</dbReference>
<feature type="chain" id="PRO_5044811100" description="CUB domain-containing protein" evidence="4">
    <location>
        <begin position="21"/>
        <end position="401"/>
    </location>
</feature>
<dbReference type="AlphaFoldDB" id="A0ABD1EQ45"/>
<dbReference type="PANTHER" id="PTHR46908:SF8">
    <property type="entry name" value="C-TYPE LECTIN DOMAIN-CONTAINING PROTEIN"/>
    <property type="match status" value="1"/>
</dbReference>
<dbReference type="PANTHER" id="PTHR46908">
    <property type="entry name" value="CUBILIN-LIKE PROTEIN"/>
    <property type="match status" value="1"/>
</dbReference>
<feature type="signal peptide" evidence="4">
    <location>
        <begin position="1"/>
        <end position="20"/>
    </location>
</feature>
<keyword evidence="4" id="KW-0732">Signal</keyword>
<evidence type="ECO:0000259" key="5">
    <source>
        <dbReference type="PROSITE" id="PS01180"/>
    </source>
</evidence>
<dbReference type="InterPro" id="IPR000859">
    <property type="entry name" value="CUB_dom"/>
</dbReference>
<comment type="caution">
    <text evidence="6">The sequence shown here is derived from an EMBL/GenBank/DDBJ whole genome shotgun (WGS) entry which is preliminary data.</text>
</comment>
<accession>A0ABD1EQ45</accession>
<feature type="transmembrane region" description="Helical" evidence="3">
    <location>
        <begin position="324"/>
        <end position="345"/>
    </location>
</feature>
<evidence type="ECO:0000256" key="3">
    <source>
        <dbReference type="SAM" id="Phobius"/>
    </source>
</evidence>
<evidence type="ECO:0000256" key="1">
    <source>
        <dbReference type="ARBA" id="ARBA00023157"/>
    </source>
</evidence>
<evidence type="ECO:0000256" key="4">
    <source>
        <dbReference type="SAM" id="SignalP"/>
    </source>
</evidence>
<gene>
    <name evidence="6" type="ORF">ABEB36_006310</name>
</gene>
<dbReference type="SUPFAM" id="SSF49854">
    <property type="entry name" value="Spermadhesin, CUB domain"/>
    <property type="match status" value="1"/>
</dbReference>
<reference evidence="6 7" key="1">
    <citation type="submission" date="2024-05" db="EMBL/GenBank/DDBJ databases">
        <title>Genetic variation in Jamaican populations of the coffee berry borer (Hypothenemus hampei).</title>
        <authorList>
            <person name="Errbii M."/>
            <person name="Myrie A."/>
        </authorList>
    </citation>
    <scope>NUCLEOTIDE SEQUENCE [LARGE SCALE GENOMIC DNA]</scope>
    <source>
        <strain evidence="6">JA-Hopewell-2020-01-JO</strain>
        <tissue evidence="6">Whole body</tissue>
    </source>
</reference>
<keyword evidence="3" id="KW-0472">Membrane</keyword>
<comment type="caution">
    <text evidence="2">Lacks conserved residue(s) required for the propagation of feature annotation.</text>
</comment>
<feature type="domain" description="CUB" evidence="5">
    <location>
        <begin position="126"/>
        <end position="240"/>
    </location>
</feature>
<dbReference type="PROSITE" id="PS01180">
    <property type="entry name" value="CUB"/>
    <property type="match status" value="1"/>
</dbReference>
<keyword evidence="1" id="KW-1015">Disulfide bond</keyword>
<evidence type="ECO:0000313" key="7">
    <source>
        <dbReference type="Proteomes" id="UP001566132"/>
    </source>
</evidence>
<proteinExistence type="predicted"/>
<dbReference type="Gene3D" id="2.60.120.290">
    <property type="entry name" value="Spermadhesin, CUB domain"/>
    <property type="match status" value="1"/>
</dbReference>
<keyword evidence="3" id="KW-1133">Transmembrane helix</keyword>
<keyword evidence="3" id="KW-0812">Transmembrane</keyword>
<dbReference type="CDD" id="cd00041">
    <property type="entry name" value="CUB"/>
    <property type="match status" value="1"/>
</dbReference>
<dbReference type="InterPro" id="IPR052129">
    <property type="entry name" value="Spermadhesin-Link_domain"/>
</dbReference>
<dbReference type="EMBL" id="JBDJPC010000005">
    <property type="protein sequence ID" value="KAL1500890.1"/>
    <property type="molecule type" value="Genomic_DNA"/>
</dbReference>
<dbReference type="Pfam" id="PF00431">
    <property type="entry name" value="CUB"/>
    <property type="match status" value="1"/>
</dbReference>
<organism evidence="6 7">
    <name type="scientific">Hypothenemus hampei</name>
    <name type="common">Coffee berry borer</name>
    <dbReference type="NCBI Taxonomy" id="57062"/>
    <lineage>
        <taxon>Eukaryota</taxon>
        <taxon>Metazoa</taxon>
        <taxon>Ecdysozoa</taxon>
        <taxon>Arthropoda</taxon>
        <taxon>Hexapoda</taxon>
        <taxon>Insecta</taxon>
        <taxon>Pterygota</taxon>
        <taxon>Neoptera</taxon>
        <taxon>Endopterygota</taxon>
        <taxon>Coleoptera</taxon>
        <taxon>Polyphaga</taxon>
        <taxon>Cucujiformia</taxon>
        <taxon>Curculionidae</taxon>
        <taxon>Scolytinae</taxon>
        <taxon>Hypothenemus</taxon>
    </lineage>
</organism>
<name>A0ABD1EQ45_HYPHA</name>
<protein>
    <recommendedName>
        <fullName evidence="5">CUB domain-containing protein</fullName>
    </recommendedName>
</protein>
<keyword evidence="7" id="KW-1185">Reference proteome</keyword>